<accession>A0A061QV25</accession>
<dbReference type="InterPro" id="IPR018247">
    <property type="entry name" value="EF_Hand_1_Ca_BS"/>
</dbReference>
<feature type="domain" description="EF-hand" evidence="2">
    <location>
        <begin position="112"/>
        <end position="147"/>
    </location>
</feature>
<organism evidence="3">
    <name type="scientific">Tetraselmis sp. GSL018</name>
    <dbReference type="NCBI Taxonomy" id="582737"/>
    <lineage>
        <taxon>Eukaryota</taxon>
        <taxon>Viridiplantae</taxon>
        <taxon>Chlorophyta</taxon>
        <taxon>core chlorophytes</taxon>
        <taxon>Chlorodendrophyceae</taxon>
        <taxon>Chlorodendrales</taxon>
        <taxon>Chlorodendraceae</taxon>
        <taxon>Tetraselmis</taxon>
    </lineage>
</organism>
<dbReference type="InterPro" id="IPR002048">
    <property type="entry name" value="EF_hand_dom"/>
</dbReference>
<dbReference type="SMART" id="SM00054">
    <property type="entry name" value="EFh"/>
    <property type="match status" value="2"/>
</dbReference>
<dbReference type="SUPFAM" id="SSF47391">
    <property type="entry name" value="Dimerization-anchoring domain of cAMP-dependent PK regulatory subunit"/>
    <property type="match status" value="1"/>
</dbReference>
<reference evidence="3" key="1">
    <citation type="submission" date="2014-05" db="EMBL/GenBank/DDBJ databases">
        <title>The transcriptome of the halophilic microalga Tetraselmis sp. GSL018 isolated from the Great Salt Lake, Utah.</title>
        <authorList>
            <person name="Jinkerson R.E."/>
            <person name="D'Adamo S."/>
            <person name="Posewitz M.C."/>
        </authorList>
    </citation>
    <scope>NUCLEOTIDE SEQUENCE</scope>
    <source>
        <strain evidence="3">GSL018</strain>
    </source>
</reference>
<keyword evidence="1" id="KW-0106">Calcium</keyword>
<name>A0A061QV25_9CHLO</name>
<dbReference type="InterPro" id="IPR011992">
    <property type="entry name" value="EF-hand-dom_pair"/>
</dbReference>
<proteinExistence type="predicted"/>
<sequence>MVRHVDALDPLPDERIKEQDAEYLSRHNIDSLFEDILQRLLVQKPKDHIQFIIDSLLFDNPDDAVQDPLTGMSRYRVRKLERVFEYIDKDSDGKVRHQDVQLFTNRFGGQVLSERELRDIFQDFDRSQDDFVTKDEFLAFFAKISRKQKNAEFDTMVNEMMS</sequence>
<protein>
    <recommendedName>
        <fullName evidence="2">EF-hand domain-containing protein</fullName>
    </recommendedName>
</protein>
<feature type="domain" description="EF-hand" evidence="2">
    <location>
        <begin position="75"/>
        <end position="110"/>
    </location>
</feature>
<dbReference type="PROSITE" id="PS50222">
    <property type="entry name" value="EF_HAND_2"/>
    <property type="match status" value="2"/>
</dbReference>
<dbReference type="CDD" id="cd22961">
    <property type="entry name" value="DD_TEX55-like"/>
    <property type="match status" value="1"/>
</dbReference>
<gene>
    <name evidence="3" type="ORF">TSPGSL018_23710</name>
</gene>
<dbReference type="EMBL" id="GBEZ01024700">
    <property type="protein sequence ID" value="JAC62315.1"/>
    <property type="molecule type" value="Transcribed_RNA"/>
</dbReference>
<evidence type="ECO:0000256" key="1">
    <source>
        <dbReference type="ARBA" id="ARBA00022837"/>
    </source>
</evidence>
<evidence type="ECO:0000259" key="2">
    <source>
        <dbReference type="PROSITE" id="PS50222"/>
    </source>
</evidence>
<dbReference type="AlphaFoldDB" id="A0A061QV25"/>
<dbReference type="GO" id="GO:0005509">
    <property type="term" value="F:calcium ion binding"/>
    <property type="evidence" value="ECO:0007669"/>
    <property type="project" value="InterPro"/>
</dbReference>
<dbReference type="Pfam" id="PF13499">
    <property type="entry name" value="EF-hand_7"/>
    <property type="match status" value="1"/>
</dbReference>
<dbReference type="SUPFAM" id="SSF47473">
    <property type="entry name" value="EF-hand"/>
    <property type="match status" value="1"/>
</dbReference>
<dbReference type="Gene3D" id="1.10.238.10">
    <property type="entry name" value="EF-hand"/>
    <property type="match status" value="2"/>
</dbReference>
<evidence type="ECO:0000313" key="3">
    <source>
        <dbReference type="EMBL" id="JAC62315.1"/>
    </source>
</evidence>
<dbReference type="PROSITE" id="PS00018">
    <property type="entry name" value="EF_HAND_1"/>
    <property type="match status" value="1"/>
</dbReference>